<dbReference type="Proteomes" id="UP000053989">
    <property type="component" value="Unassembled WGS sequence"/>
</dbReference>
<dbReference type="HOGENOM" id="CLU_2265307_0_0_1"/>
<name>A0A0C3CY46_9AGAM</name>
<sequence>MKKGTNLVWSHPLERRAGQQVKFTSFLSKSLLALSQIINCSDSSMYPRMGKLIDHPRPKCNIPIFLSRIQIESSSPSRKRYWTPYYSSHLPLALWPMSDPEDD</sequence>
<evidence type="ECO:0000313" key="1">
    <source>
        <dbReference type="EMBL" id="KIM53510.1"/>
    </source>
</evidence>
<gene>
    <name evidence="1" type="ORF">SCLCIDRAFT_1222733</name>
</gene>
<evidence type="ECO:0000313" key="2">
    <source>
        <dbReference type="Proteomes" id="UP000053989"/>
    </source>
</evidence>
<organism evidence="1 2">
    <name type="scientific">Scleroderma citrinum Foug A</name>
    <dbReference type="NCBI Taxonomy" id="1036808"/>
    <lineage>
        <taxon>Eukaryota</taxon>
        <taxon>Fungi</taxon>
        <taxon>Dikarya</taxon>
        <taxon>Basidiomycota</taxon>
        <taxon>Agaricomycotina</taxon>
        <taxon>Agaricomycetes</taxon>
        <taxon>Agaricomycetidae</taxon>
        <taxon>Boletales</taxon>
        <taxon>Sclerodermatineae</taxon>
        <taxon>Sclerodermataceae</taxon>
        <taxon>Scleroderma</taxon>
    </lineage>
</organism>
<proteinExistence type="predicted"/>
<reference evidence="2" key="2">
    <citation type="submission" date="2015-01" db="EMBL/GenBank/DDBJ databases">
        <title>Evolutionary Origins and Diversification of the Mycorrhizal Mutualists.</title>
        <authorList>
            <consortium name="DOE Joint Genome Institute"/>
            <consortium name="Mycorrhizal Genomics Consortium"/>
            <person name="Kohler A."/>
            <person name="Kuo A."/>
            <person name="Nagy L.G."/>
            <person name="Floudas D."/>
            <person name="Copeland A."/>
            <person name="Barry K.W."/>
            <person name="Cichocki N."/>
            <person name="Veneault-Fourrey C."/>
            <person name="LaButti K."/>
            <person name="Lindquist E.A."/>
            <person name="Lipzen A."/>
            <person name="Lundell T."/>
            <person name="Morin E."/>
            <person name="Murat C."/>
            <person name="Riley R."/>
            <person name="Ohm R."/>
            <person name="Sun H."/>
            <person name="Tunlid A."/>
            <person name="Henrissat B."/>
            <person name="Grigoriev I.V."/>
            <person name="Hibbett D.S."/>
            <person name="Martin F."/>
        </authorList>
    </citation>
    <scope>NUCLEOTIDE SEQUENCE [LARGE SCALE GENOMIC DNA]</scope>
    <source>
        <strain evidence="2">Foug A</strain>
    </source>
</reference>
<protein>
    <submittedName>
        <fullName evidence="1">Uncharacterized protein</fullName>
    </submittedName>
</protein>
<dbReference type="InParanoid" id="A0A0C3CY46"/>
<reference evidence="1 2" key="1">
    <citation type="submission" date="2014-04" db="EMBL/GenBank/DDBJ databases">
        <authorList>
            <consortium name="DOE Joint Genome Institute"/>
            <person name="Kuo A."/>
            <person name="Kohler A."/>
            <person name="Nagy L.G."/>
            <person name="Floudas D."/>
            <person name="Copeland A."/>
            <person name="Barry K.W."/>
            <person name="Cichocki N."/>
            <person name="Veneault-Fourrey C."/>
            <person name="LaButti K."/>
            <person name="Lindquist E.A."/>
            <person name="Lipzen A."/>
            <person name="Lundell T."/>
            <person name="Morin E."/>
            <person name="Murat C."/>
            <person name="Sun H."/>
            <person name="Tunlid A."/>
            <person name="Henrissat B."/>
            <person name="Grigoriev I.V."/>
            <person name="Hibbett D.S."/>
            <person name="Martin F."/>
            <person name="Nordberg H.P."/>
            <person name="Cantor M.N."/>
            <person name="Hua S.X."/>
        </authorList>
    </citation>
    <scope>NUCLEOTIDE SEQUENCE [LARGE SCALE GENOMIC DNA]</scope>
    <source>
        <strain evidence="1 2">Foug A</strain>
    </source>
</reference>
<dbReference type="AlphaFoldDB" id="A0A0C3CY46"/>
<accession>A0A0C3CY46</accession>
<dbReference type="EMBL" id="KN822179">
    <property type="protein sequence ID" value="KIM53510.1"/>
    <property type="molecule type" value="Genomic_DNA"/>
</dbReference>
<keyword evidence="2" id="KW-1185">Reference proteome</keyword>